<name>A0AAF3F194_9BILA</name>
<feature type="chain" id="PRO_5042218442" description="SXP/RAL-2 family protein Ani s 5-like cation-binding domain-containing protein" evidence="1">
    <location>
        <begin position="18"/>
        <end position="177"/>
    </location>
</feature>
<sequence length="177" mass="20216">MKEIFLISMIFFCVTLGDETVVTSTISPEIVKEFWQKFSKDNTERQNEKAASDFIAQQSQQVQATLRMMMSTKFAQIMEEVEQTKNLIASLKISDAAKKYVDEATKIWKNRDLTWAQKEKQFETVKQQAQEDPAAAIDFAKVEAAVKGVVTQENNEAPMKRKKRAARIHHKIAAAQE</sequence>
<protein>
    <recommendedName>
        <fullName evidence="4">SXP/RAL-2 family protein Ani s 5-like cation-binding domain-containing protein</fullName>
    </recommendedName>
</protein>
<proteinExistence type="predicted"/>
<evidence type="ECO:0000313" key="3">
    <source>
        <dbReference type="WBParaSite" id="MBELARI_LOCUS20261"/>
    </source>
</evidence>
<dbReference type="AlphaFoldDB" id="A0AAF3F194"/>
<reference evidence="3" key="1">
    <citation type="submission" date="2024-02" db="UniProtKB">
        <authorList>
            <consortium name="WormBaseParasite"/>
        </authorList>
    </citation>
    <scope>IDENTIFICATION</scope>
</reference>
<keyword evidence="1" id="KW-0732">Signal</keyword>
<evidence type="ECO:0008006" key="4">
    <source>
        <dbReference type="Google" id="ProtNLM"/>
    </source>
</evidence>
<evidence type="ECO:0000256" key="1">
    <source>
        <dbReference type="SAM" id="SignalP"/>
    </source>
</evidence>
<keyword evidence="2" id="KW-1185">Reference proteome</keyword>
<feature type="signal peptide" evidence="1">
    <location>
        <begin position="1"/>
        <end position="17"/>
    </location>
</feature>
<evidence type="ECO:0000313" key="2">
    <source>
        <dbReference type="Proteomes" id="UP000887575"/>
    </source>
</evidence>
<dbReference type="Proteomes" id="UP000887575">
    <property type="component" value="Unassembled WGS sequence"/>
</dbReference>
<organism evidence="2 3">
    <name type="scientific">Mesorhabditis belari</name>
    <dbReference type="NCBI Taxonomy" id="2138241"/>
    <lineage>
        <taxon>Eukaryota</taxon>
        <taxon>Metazoa</taxon>
        <taxon>Ecdysozoa</taxon>
        <taxon>Nematoda</taxon>
        <taxon>Chromadorea</taxon>
        <taxon>Rhabditida</taxon>
        <taxon>Rhabditina</taxon>
        <taxon>Rhabditomorpha</taxon>
        <taxon>Rhabditoidea</taxon>
        <taxon>Rhabditidae</taxon>
        <taxon>Mesorhabditinae</taxon>
        <taxon>Mesorhabditis</taxon>
    </lineage>
</organism>
<dbReference type="WBParaSite" id="MBELARI_LOCUS20261">
    <property type="protein sequence ID" value="MBELARI_LOCUS20261"/>
    <property type="gene ID" value="MBELARI_LOCUS20261"/>
</dbReference>
<accession>A0AAF3F194</accession>